<dbReference type="GO" id="GO:0050660">
    <property type="term" value="F:flavin adenine dinucleotide binding"/>
    <property type="evidence" value="ECO:0007669"/>
    <property type="project" value="InterPro"/>
</dbReference>
<evidence type="ECO:0000256" key="2">
    <source>
        <dbReference type="ARBA" id="ARBA00022630"/>
    </source>
</evidence>
<evidence type="ECO:0000256" key="5">
    <source>
        <dbReference type="SAM" id="MobiDB-lite"/>
    </source>
</evidence>
<dbReference type="GO" id="GO:0004499">
    <property type="term" value="F:N,N-dimethylaniline monooxygenase activity"/>
    <property type="evidence" value="ECO:0007669"/>
    <property type="project" value="InterPro"/>
</dbReference>
<evidence type="ECO:0000313" key="6">
    <source>
        <dbReference type="EMBL" id="CAD2221828.1"/>
    </source>
</evidence>
<keyword evidence="2" id="KW-0285">Flavoprotein</keyword>
<organism evidence="6 7">
    <name type="scientific">Angomonas deanei</name>
    <dbReference type="NCBI Taxonomy" id="59799"/>
    <lineage>
        <taxon>Eukaryota</taxon>
        <taxon>Discoba</taxon>
        <taxon>Euglenozoa</taxon>
        <taxon>Kinetoplastea</taxon>
        <taxon>Metakinetoplastina</taxon>
        <taxon>Trypanosomatida</taxon>
        <taxon>Trypanosomatidae</taxon>
        <taxon>Strigomonadinae</taxon>
        <taxon>Angomonas</taxon>
    </lineage>
</organism>
<dbReference type="InterPro" id="IPR020946">
    <property type="entry name" value="Flavin_mOase-like"/>
</dbReference>
<dbReference type="GO" id="GO:0050661">
    <property type="term" value="F:NADP binding"/>
    <property type="evidence" value="ECO:0007669"/>
    <property type="project" value="InterPro"/>
</dbReference>
<accession>A0A7G2CPS0</accession>
<protein>
    <submittedName>
        <fullName evidence="6">Pyridine nucleotide-disulphide oxidoreductase/Flavin-binding monooxygenase-like/NAD(P)-binding Rossmann-like domain/L-lysine 6-monooxygenase (NADPH-requiring), putative</fullName>
    </submittedName>
</protein>
<keyword evidence="6" id="KW-0503">Monooxygenase</keyword>
<evidence type="ECO:0000256" key="3">
    <source>
        <dbReference type="ARBA" id="ARBA00022827"/>
    </source>
</evidence>
<dbReference type="Pfam" id="PF00743">
    <property type="entry name" value="FMO-like"/>
    <property type="match status" value="1"/>
</dbReference>
<dbReference type="PANTHER" id="PTHR23023">
    <property type="entry name" value="DIMETHYLANILINE MONOOXYGENASE"/>
    <property type="match status" value="1"/>
</dbReference>
<evidence type="ECO:0000313" key="7">
    <source>
        <dbReference type="Proteomes" id="UP000515908"/>
    </source>
</evidence>
<sequence>MRSCAVIGCGPAGMAACAALRQNGLLVTCFDMHGEPGGMWSYNSRDLFSGRGCISPVFPSMRCILPKDLMSFSDVRFDYTAGQFLHHTMVKHYLTEQYAAQKGIRDCTRFNTKVESVRRAAQESTSAEGSPSWKLVTVNVKNGDVMEWSFDYVCVCTGQTHEVRFPTKLREETLKDYVASGGELHHSAYVKDFRSLRHKRVAVIGDGVSAYNMCSELRKFGADVIHSSMVPPSKATISPTESRKARSKPPSKMVTEVRDVVTTFVEMCNRLPGWRNNVFQANQMILRWMRYSVQQMKEVKHVGKPLKSFQDSKDILFAPDPSRVHSLEEIIKESQLRHLSNAKKEQETADNDQEGELLTSIDTVISATGYTIRFPFLHPSVRKVVEEDTMLLLTGETAAEAGKTSLAQRRGLYMGTLYNEEPTLAFIGTQKELLPPFLMFEAQARFIAFCFSQRVEVPPTPALRLEKEKEWVSVYEEGLRHLRREATEQSGGAEENWGLHSAAYYNILQQMLEISSRDTYTTKIMERKKWFFYSALVRIYNKFRSMAPLKRKKTARPVQQ</sequence>
<dbReference type="EMBL" id="LR877167">
    <property type="protein sequence ID" value="CAD2221828.1"/>
    <property type="molecule type" value="Genomic_DNA"/>
</dbReference>
<keyword evidence="3" id="KW-0274">FAD</keyword>
<dbReference type="InterPro" id="IPR036188">
    <property type="entry name" value="FAD/NAD-bd_sf"/>
</dbReference>
<feature type="region of interest" description="Disordered" evidence="5">
    <location>
        <begin position="231"/>
        <end position="251"/>
    </location>
</feature>
<dbReference type="AlphaFoldDB" id="A0A7G2CPS0"/>
<dbReference type="PROSITE" id="PS51257">
    <property type="entry name" value="PROKAR_LIPOPROTEIN"/>
    <property type="match status" value="1"/>
</dbReference>
<dbReference type="SUPFAM" id="SSF51905">
    <property type="entry name" value="FAD/NAD(P)-binding domain"/>
    <property type="match status" value="1"/>
</dbReference>
<dbReference type="Proteomes" id="UP000515908">
    <property type="component" value="Chromosome 23"/>
</dbReference>
<dbReference type="InterPro" id="IPR050346">
    <property type="entry name" value="FMO-like"/>
</dbReference>
<reference evidence="6 7" key="1">
    <citation type="submission" date="2020-08" db="EMBL/GenBank/DDBJ databases">
        <authorList>
            <person name="Newling K."/>
            <person name="Davey J."/>
            <person name="Forrester S."/>
        </authorList>
    </citation>
    <scope>NUCLEOTIDE SEQUENCE [LARGE SCALE GENOMIC DNA]</scope>
    <source>
        <strain evidence="7">Crithidia deanei Carvalho (ATCC PRA-265)</strain>
    </source>
</reference>
<keyword evidence="4" id="KW-0560">Oxidoreductase</keyword>
<dbReference type="Gene3D" id="3.50.50.60">
    <property type="entry name" value="FAD/NAD(P)-binding domain"/>
    <property type="match status" value="2"/>
</dbReference>
<dbReference type="PRINTS" id="PR00411">
    <property type="entry name" value="PNDRDTASEI"/>
</dbReference>
<comment type="similarity">
    <text evidence="1">Belongs to the FMO family.</text>
</comment>
<name>A0A7G2CPS0_9TRYP</name>
<evidence type="ECO:0000256" key="1">
    <source>
        <dbReference type="ARBA" id="ARBA00009183"/>
    </source>
</evidence>
<dbReference type="OrthoDB" id="66881at2759"/>
<dbReference type="VEuPathDB" id="TriTrypDB:ADEAN_000936300"/>
<evidence type="ECO:0000256" key="4">
    <source>
        <dbReference type="ARBA" id="ARBA00023002"/>
    </source>
</evidence>
<keyword evidence="7" id="KW-1185">Reference proteome</keyword>
<proteinExistence type="inferred from homology"/>
<gene>
    <name evidence="6" type="ORF">ADEAN_000936300</name>
</gene>